<dbReference type="GO" id="GO:0003676">
    <property type="term" value="F:nucleic acid binding"/>
    <property type="evidence" value="ECO:0007669"/>
    <property type="project" value="InterPro"/>
</dbReference>
<dbReference type="Pfam" id="PF23088">
    <property type="entry name" value="DUF7047"/>
    <property type="match status" value="1"/>
</dbReference>
<evidence type="ECO:0000313" key="3">
    <source>
        <dbReference type="EMBL" id="KFD59398.1"/>
    </source>
</evidence>
<dbReference type="Proteomes" id="UP000030758">
    <property type="component" value="Unassembled WGS sequence"/>
</dbReference>
<dbReference type="Pfam" id="PF13456">
    <property type="entry name" value="RVT_3"/>
    <property type="match status" value="1"/>
</dbReference>
<reference evidence="3" key="1">
    <citation type="journal article" date="2014" name="Nat. Genet.">
        <title>Genome and transcriptome of the porcine whipworm Trichuris suis.</title>
        <authorList>
            <person name="Jex A.R."/>
            <person name="Nejsum P."/>
            <person name="Schwarz E.M."/>
            <person name="Hu L."/>
            <person name="Young N.D."/>
            <person name="Hall R.S."/>
            <person name="Korhonen P.K."/>
            <person name="Liao S."/>
            <person name="Thamsborg S."/>
            <person name="Xia J."/>
            <person name="Xu P."/>
            <person name="Wang S."/>
            <person name="Scheerlinck J.P."/>
            <person name="Hofmann A."/>
            <person name="Sternberg P.W."/>
            <person name="Wang J."/>
            <person name="Gasser R.B."/>
        </authorList>
    </citation>
    <scope>NUCLEOTIDE SEQUENCE [LARGE SCALE GENOMIC DNA]</scope>
    <source>
        <strain evidence="3">DCEP-RM93F</strain>
    </source>
</reference>
<protein>
    <submittedName>
        <fullName evidence="3">Uncharacterized protein</fullName>
    </submittedName>
</protein>
<evidence type="ECO:0000259" key="1">
    <source>
        <dbReference type="Pfam" id="PF13456"/>
    </source>
</evidence>
<feature type="domain" description="RNase H type-1" evidence="1">
    <location>
        <begin position="119"/>
        <end position="162"/>
    </location>
</feature>
<dbReference type="InterPro" id="IPR012337">
    <property type="entry name" value="RNaseH-like_sf"/>
</dbReference>
<proteinExistence type="predicted"/>
<name>A0A085MQA2_9BILA</name>
<organism evidence="3">
    <name type="scientific">Trichuris suis</name>
    <name type="common">pig whipworm</name>
    <dbReference type="NCBI Taxonomy" id="68888"/>
    <lineage>
        <taxon>Eukaryota</taxon>
        <taxon>Metazoa</taxon>
        <taxon>Ecdysozoa</taxon>
        <taxon>Nematoda</taxon>
        <taxon>Enoplea</taxon>
        <taxon>Dorylaimia</taxon>
        <taxon>Trichinellida</taxon>
        <taxon>Trichuridae</taxon>
        <taxon>Trichuris</taxon>
    </lineage>
</organism>
<dbReference type="SUPFAM" id="SSF53098">
    <property type="entry name" value="Ribonuclease H-like"/>
    <property type="match status" value="1"/>
</dbReference>
<dbReference type="EMBL" id="KL368004">
    <property type="protein sequence ID" value="KFD59398.1"/>
    <property type="molecule type" value="Genomic_DNA"/>
</dbReference>
<feature type="non-terminal residue" evidence="3">
    <location>
        <position position="279"/>
    </location>
</feature>
<evidence type="ECO:0000259" key="2">
    <source>
        <dbReference type="Pfam" id="PF23088"/>
    </source>
</evidence>
<sequence>MEKRRRGWRRAAQTDSLCGQLVGHFPVCGWLRVAAAFAKRVINAVTRTWKEPVENGAIRSFLEEIAARVKKQDPAQGTWDVSGDKARVWVDASGLALGVALEGGGSIIEDASWLRPDDAQHINMAQLDAVIRGLNLALSRRMNSVELMTDSSTVSRWVSGGLSGKARLRTKASGEMLIRRRVATVLSLVKEYDLQLTVTLVGEQQGGRTDSVSQKWLAALAAPREDVCAAIADLDIKRLIARVHHDTGHPGVRRTLYFARRLNPIVCRRTVRQTVGDCQ</sequence>
<dbReference type="InterPro" id="IPR036397">
    <property type="entry name" value="RNaseH_sf"/>
</dbReference>
<accession>A0A085MQA2</accession>
<dbReference type="AlphaFoldDB" id="A0A085MQA2"/>
<dbReference type="InterPro" id="IPR002156">
    <property type="entry name" value="RNaseH_domain"/>
</dbReference>
<gene>
    <name evidence="3" type="ORF">M514_14070</name>
</gene>
<feature type="domain" description="DUF7047" evidence="2">
    <location>
        <begin position="16"/>
        <end position="71"/>
    </location>
</feature>
<dbReference type="InterPro" id="IPR055475">
    <property type="entry name" value="DUF7047"/>
</dbReference>
<dbReference type="GO" id="GO:0004523">
    <property type="term" value="F:RNA-DNA hybrid ribonuclease activity"/>
    <property type="evidence" value="ECO:0007669"/>
    <property type="project" value="InterPro"/>
</dbReference>
<dbReference type="Gene3D" id="3.30.420.10">
    <property type="entry name" value="Ribonuclease H-like superfamily/Ribonuclease H"/>
    <property type="match status" value="1"/>
</dbReference>